<proteinExistence type="predicted"/>
<keyword evidence="3" id="KW-1185">Reference proteome</keyword>
<organism evidence="2 3">
    <name type="scientific">Roseateles paludis</name>
    <dbReference type="NCBI Taxonomy" id="3145238"/>
    <lineage>
        <taxon>Bacteria</taxon>
        <taxon>Pseudomonadati</taxon>
        <taxon>Pseudomonadota</taxon>
        <taxon>Betaproteobacteria</taxon>
        <taxon>Burkholderiales</taxon>
        <taxon>Sphaerotilaceae</taxon>
        <taxon>Roseateles</taxon>
    </lineage>
</organism>
<evidence type="ECO:0008006" key="4">
    <source>
        <dbReference type="Google" id="ProtNLM"/>
    </source>
</evidence>
<dbReference type="RefSeq" id="WP_347706609.1">
    <property type="nucleotide sequence ID" value="NZ_JBDPZD010000014.1"/>
</dbReference>
<feature type="chain" id="PRO_5046284756" description="MSHA biogenesis protein MshK" evidence="1">
    <location>
        <begin position="23"/>
        <end position="124"/>
    </location>
</feature>
<reference evidence="2 3" key="1">
    <citation type="submission" date="2024-05" db="EMBL/GenBank/DDBJ databases">
        <title>Roseateles sp. DJS-2-20 16S ribosomal RNA gene Genome sequencing and assembly.</title>
        <authorList>
            <person name="Woo H."/>
        </authorList>
    </citation>
    <scope>NUCLEOTIDE SEQUENCE [LARGE SCALE GENOMIC DNA]</scope>
    <source>
        <strain evidence="2 3">DJS-2-20</strain>
    </source>
</reference>
<protein>
    <recommendedName>
        <fullName evidence="4">MSHA biogenesis protein MshK</fullName>
    </recommendedName>
</protein>
<sequence>MMLKPRCAALLLLVLATTSAHAIDRDPTQWPAGMLPASPASAASAGAGADPEAPLARQVLIRDGRAYLVIQGRRYGVGDMVDGLRIQRIDDTAIWWNEGGQIRREPLYGGVEKRQPKTTSKEKP</sequence>
<feature type="signal peptide" evidence="1">
    <location>
        <begin position="1"/>
        <end position="22"/>
    </location>
</feature>
<evidence type="ECO:0000256" key="1">
    <source>
        <dbReference type="SAM" id="SignalP"/>
    </source>
</evidence>
<evidence type="ECO:0000313" key="2">
    <source>
        <dbReference type="EMBL" id="MEO3693797.1"/>
    </source>
</evidence>
<name>A0ABV0G7U7_9BURK</name>
<keyword evidence="1" id="KW-0732">Signal</keyword>
<comment type="caution">
    <text evidence="2">The sequence shown here is derived from an EMBL/GenBank/DDBJ whole genome shotgun (WGS) entry which is preliminary data.</text>
</comment>
<dbReference type="Proteomes" id="UP001495147">
    <property type="component" value="Unassembled WGS sequence"/>
</dbReference>
<accession>A0ABV0G7U7</accession>
<dbReference type="EMBL" id="JBDPZD010000014">
    <property type="protein sequence ID" value="MEO3693797.1"/>
    <property type="molecule type" value="Genomic_DNA"/>
</dbReference>
<gene>
    <name evidence="2" type="ORF">ABDJ85_20165</name>
</gene>
<evidence type="ECO:0000313" key="3">
    <source>
        <dbReference type="Proteomes" id="UP001495147"/>
    </source>
</evidence>